<feature type="transmembrane region" description="Helical" evidence="1">
    <location>
        <begin position="64"/>
        <end position="83"/>
    </location>
</feature>
<accession>J9ESC4</accession>
<dbReference type="EMBL" id="ADBV01004915">
    <property type="protein sequence ID" value="EJW80002.1"/>
    <property type="molecule type" value="Genomic_DNA"/>
</dbReference>
<keyword evidence="1" id="KW-0472">Membrane</keyword>
<dbReference type="Proteomes" id="UP000004810">
    <property type="component" value="Unassembled WGS sequence"/>
</dbReference>
<proteinExistence type="predicted"/>
<sequence length="103" mass="11815">MTKMNWRHVIGRYSNIKMIATYSFDALITISVTVLSTFHGNIIFQLRSITVSFSNSKKVHILRNSWVIETFSAYFIAAMYILMTIPCHWIPGNAQKVVEIALC</sequence>
<evidence type="ECO:0000256" key="1">
    <source>
        <dbReference type="SAM" id="Phobius"/>
    </source>
</evidence>
<reference evidence="3" key="1">
    <citation type="submission" date="2012-08" db="EMBL/GenBank/DDBJ databases">
        <title>The Genome Sequence of Wuchereria bancrofti.</title>
        <authorList>
            <person name="Nutman T.B."/>
            <person name="Fink D.L."/>
            <person name="Russ C."/>
            <person name="Young S."/>
            <person name="Zeng Q."/>
            <person name="Koehrsen M."/>
            <person name="Alvarado L."/>
            <person name="Berlin A."/>
            <person name="Chapman S.B."/>
            <person name="Chen Z."/>
            <person name="Freedman E."/>
            <person name="Gellesch M."/>
            <person name="Goldberg J."/>
            <person name="Griggs A."/>
            <person name="Gujja S."/>
            <person name="Heilman E.R."/>
            <person name="Heiman D."/>
            <person name="Hepburn T."/>
            <person name="Howarth C."/>
            <person name="Jen D."/>
            <person name="Larson L."/>
            <person name="Lewis B."/>
            <person name="Mehta T."/>
            <person name="Park D."/>
            <person name="Pearson M."/>
            <person name="Roberts A."/>
            <person name="Saif S."/>
            <person name="Shea T."/>
            <person name="Shenoy N."/>
            <person name="Sisk P."/>
            <person name="Stolte C."/>
            <person name="Sykes S."/>
            <person name="Walk T."/>
            <person name="White J."/>
            <person name="Yandava C."/>
            <person name="Haas B."/>
            <person name="Henn M.R."/>
            <person name="Nusbaum C."/>
            <person name="Birren B."/>
        </authorList>
    </citation>
    <scope>NUCLEOTIDE SEQUENCE [LARGE SCALE GENOMIC DNA]</scope>
    <source>
        <strain evidence="3">NA</strain>
    </source>
</reference>
<keyword evidence="1" id="KW-1133">Transmembrane helix</keyword>
<evidence type="ECO:0000313" key="2">
    <source>
        <dbReference type="EMBL" id="EJW80002.1"/>
    </source>
</evidence>
<organism evidence="2 3">
    <name type="scientific">Wuchereria bancrofti</name>
    <dbReference type="NCBI Taxonomy" id="6293"/>
    <lineage>
        <taxon>Eukaryota</taxon>
        <taxon>Metazoa</taxon>
        <taxon>Ecdysozoa</taxon>
        <taxon>Nematoda</taxon>
        <taxon>Chromadorea</taxon>
        <taxon>Rhabditida</taxon>
        <taxon>Spirurina</taxon>
        <taxon>Spiruromorpha</taxon>
        <taxon>Filarioidea</taxon>
        <taxon>Onchocercidae</taxon>
        <taxon>Wuchereria</taxon>
    </lineage>
</organism>
<keyword evidence="1" id="KW-0812">Transmembrane</keyword>
<dbReference type="AlphaFoldDB" id="J9ESC4"/>
<name>J9ESC4_WUCBA</name>
<evidence type="ECO:0000313" key="3">
    <source>
        <dbReference type="Proteomes" id="UP000004810"/>
    </source>
</evidence>
<feature type="transmembrane region" description="Helical" evidence="1">
    <location>
        <begin position="21"/>
        <end position="44"/>
    </location>
</feature>
<protein>
    <submittedName>
        <fullName evidence="2">Uncharacterized protein</fullName>
    </submittedName>
</protein>
<gene>
    <name evidence="2" type="ORF">WUBG_09089</name>
</gene>
<comment type="caution">
    <text evidence="2">The sequence shown here is derived from an EMBL/GenBank/DDBJ whole genome shotgun (WGS) entry which is preliminary data.</text>
</comment>